<sequence>MERMQLLEDPLEQARLLNEVPEVIAYIAEVEPAMHFAEDDREELNGSPESPVGGDSLQTPNADMDSVVFSCETETRDQRKCSEGSVSQELPQQSHVPASEVRDDVLEGESHQSVLAPNRSCCKDLFPEELQQKSPADLDVSGTREQINQCKGSTSEGNQKTLKVEIVKLSDDEQDFKTEIGNAKLEDVNSSVWYFMTSHGLKGGPYRMSSLKKCFDDMDKDLNFKVWKKGQTVEEAILLEEAIRQNFPDT</sequence>
<accession>A0AA88D6Q9</accession>
<gene>
    <name evidence="2" type="ORF">TIFTF001_017113</name>
</gene>
<feature type="region of interest" description="Disordered" evidence="1">
    <location>
        <begin position="82"/>
        <end position="112"/>
    </location>
</feature>
<evidence type="ECO:0000313" key="2">
    <source>
        <dbReference type="EMBL" id="GMN47933.1"/>
    </source>
</evidence>
<dbReference type="PANTHER" id="PTHR46851:SF23">
    <property type="entry name" value="SWIB_MDM2 DOMAIN-CONTAINING PROTEIN"/>
    <property type="match status" value="1"/>
</dbReference>
<dbReference type="InterPro" id="IPR035445">
    <property type="entry name" value="GYF-like_dom_sf"/>
</dbReference>
<dbReference type="Proteomes" id="UP001187192">
    <property type="component" value="Unassembled WGS sequence"/>
</dbReference>
<dbReference type="Gene3D" id="3.30.1490.40">
    <property type="match status" value="1"/>
</dbReference>
<dbReference type="Gramene" id="FCD_00011962-RA">
    <property type="protein sequence ID" value="FCD_00011962-RA:cds"/>
    <property type="gene ID" value="FCD_00011962"/>
</dbReference>
<dbReference type="PANTHER" id="PTHR46851">
    <property type="entry name" value="OS01G0884500 PROTEIN"/>
    <property type="match status" value="1"/>
</dbReference>
<proteinExistence type="predicted"/>
<dbReference type="InterPro" id="IPR045894">
    <property type="entry name" value="At5g08430-like"/>
</dbReference>
<comment type="caution">
    <text evidence="2">The sequence shown here is derived from an EMBL/GenBank/DDBJ whole genome shotgun (WGS) entry which is preliminary data.</text>
</comment>
<name>A0AA88D6Q9_FICCA</name>
<evidence type="ECO:0000313" key="3">
    <source>
        <dbReference type="Proteomes" id="UP001187192"/>
    </source>
</evidence>
<protein>
    <submittedName>
        <fullName evidence="2">Uncharacterized protein</fullName>
    </submittedName>
</protein>
<feature type="compositionally biased region" description="Polar residues" evidence="1">
    <location>
        <begin position="84"/>
        <end position="96"/>
    </location>
</feature>
<evidence type="ECO:0000256" key="1">
    <source>
        <dbReference type="SAM" id="MobiDB-lite"/>
    </source>
</evidence>
<dbReference type="EMBL" id="BTGU01000027">
    <property type="protein sequence ID" value="GMN47933.1"/>
    <property type="molecule type" value="Genomic_DNA"/>
</dbReference>
<dbReference type="AlphaFoldDB" id="A0AA88D6Q9"/>
<reference evidence="2" key="1">
    <citation type="submission" date="2023-07" db="EMBL/GenBank/DDBJ databases">
        <title>draft genome sequence of fig (Ficus carica).</title>
        <authorList>
            <person name="Takahashi T."/>
            <person name="Nishimura K."/>
        </authorList>
    </citation>
    <scope>NUCLEOTIDE SEQUENCE</scope>
</reference>
<organism evidence="2 3">
    <name type="scientific">Ficus carica</name>
    <name type="common">Common fig</name>
    <dbReference type="NCBI Taxonomy" id="3494"/>
    <lineage>
        <taxon>Eukaryota</taxon>
        <taxon>Viridiplantae</taxon>
        <taxon>Streptophyta</taxon>
        <taxon>Embryophyta</taxon>
        <taxon>Tracheophyta</taxon>
        <taxon>Spermatophyta</taxon>
        <taxon>Magnoliopsida</taxon>
        <taxon>eudicotyledons</taxon>
        <taxon>Gunneridae</taxon>
        <taxon>Pentapetalae</taxon>
        <taxon>rosids</taxon>
        <taxon>fabids</taxon>
        <taxon>Rosales</taxon>
        <taxon>Moraceae</taxon>
        <taxon>Ficeae</taxon>
        <taxon>Ficus</taxon>
    </lineage>
</organism>
<feature type="region of interest" description="Disordered" evidence="1">
    <location>
        <begin position="39"/>
        <end position="65"/>
    </location>
</feature>
<feature type="compositionally biased region" description="Basic and acidic residues" evidence="1">
    <location>
        <begin position="100"/>
        <end position="110"/>
    </location>
</feature>
<keyword evidence="3" id="KW-1185">Reference proteome</keyword>